<dbReference type="AlphaFoldDB" id="A0A5C5RX65"/>
<reference evidence="2 3" key="1">
    <citation type="submission" date="2019-06" db="EMBL/GenBank/DDBJ databases">
        <title>Tsukamurella conjunctivitidis sp. nov., Tsukamurella assacharolytica sp. nov. and Tsukamurella sputae sp. nov. isolated from patients with conjunctivitis, bacteraemia (lymphoma) and respiratory infection (sputum) in Hong Kong.</title>
        <authorList>
            <person name="Teng J.L.L."/>
            <person name="Lee H.H."/>
            <person name="Fong J.Y.H."/>
            <person name="Fok K.M.N."/>
            <person name="Lau S.K.P."/>
            <person name="Woo P.C.Y."/>
        </authorList>
    </citation>
    <scope>NUCLEOTIDE SEQUENCE [LARGE SCALE GENOMIC DNA]</scope>
    <source>
        <strain evidence="2 3">HKU72</strain>
    </source>
</reference>
<sequence>MLSRLTAALTSAATVVVLAPAVAHAAPAPGDEATARRIACQEYAVGAATLDYRAPAVWRANVVRGTSPELRTKIESSSGALERIQQDLKWVANARLSGAEVRPIGGDVWAAKCFVAVHSTTVKSPQGIDTVAVYNITLDKKRNWLITDVTGDDTQRR</sequence>
<dbReference type="EMBL" id="VIGX01000011">
    <property type="protein sequence ID" value="TWS27667.1"/>
    <property type="molecule type" value="Genomic_DNA"/>
</dbReference>
<keyword evidence="3" id="KW-1185">Reference proteome</keyword>
<dbReference type="OrthoDB" id="4381663at2"/>
<dbReference type="Proteomes" id="UP000319375">
    <property type="component" value="Unassembled WGS sequence"/>
</dbReference>
<name>A0A5C5RX65_9ACTN</name>
<gene>
    <name evidence="2" type="ORF">FK530_17170</name>
</gene>
<feature type="chain" id="PRO_5022750035" evidence="1">
    <location>
        <begin position="26"/>
        <end position="157"/>
    </location>
</feature>
<protein>
    <submittedName>
        <fullName evidence="2">Uncharacterized protein</fullName>
    </submittedName>
</protein>
<organism evidence="2 3">
    <name type="scientific">Tsukamurella conjunctivitidis</name>
    <dbReference type="NCBI Taxonomy" id="2592068"/>
    <lineage>
        <taxon>Bacteria</taxon>
        <taxon>Bacillati</taxon>
        <taxon>Actinomycetota</taxon>
        <taxon>Actinomycetes</taxon>
        <taxon>Mycobacteriales</taxon>
        <taxon>Tsukamurellaceae</taxon>
        <taxon>Tsukamurella</taxon>
    </lineage>
</organism>
<feature type="signal peptide" evidence="1">
    <location>
        <begin position="1"/>
        <end position="25"/>
    </location>
</feature>
<keyword evidence="1" id="KW-0732">Signal</keyword>
<evidence type="ECO:0000313" key="3">
    <source>
        <dbReference type="Proteomes" id="UP000319375"/>
    </source>
</evidence>
<evidence type="ECO:0000256" key="1">
    <source>
        <dbReference type="SAM" id="SignalP"/>
    </source>
</evidence>
<proteinExistence type="predicted"/>
<accession>A0A5C5RX65</accession>
<comment type="caution">
    <text evidence="2">The sequence shown here is derived from an EMBL/GenBank/DDBJ whole genome shotgun (WGS) entry which is preliminary data.</text>
</comment>
<evidence type="ECO:0000313" key="2">
    <source>
        <dbReference type="EMBL" id="TWS27667.1"/>
    </source>
</evidence>
<dbReference type="RefSeq" id="WP_146488204.1">
    <property type="nucleotide sequence ID" value="NZ_VIGX01000011.1"/>
</dbReference>